<dbReference type="Proteomes" id="UP000570514">
    <property type="component" value="Unassembled WGS sequence"/>
</dbReference>
<comment type="caution">
    <text evidence="2">The sequence shown here is derived from an EMBL/GenBank/DDBJ whole genome shotgun (WGS) entry which is preliminary data.</text>
</comment>
<name>A0A846MWP6_9PROT</name>
<proteinExistence type="predicted"/>
<keyword evidence="3" id="KW-1185">Reference proteome</keyword>
<reference evidence="2 3" key="1">
    <citation type="submission" date="2020-03" db="EMBL/GenBank/DDBJ databases">
        <title>Genomic Encyclopedia of Type Strains, Phase IV (KMG-IV): sequencing the most valuable type-strain genomes for metagenomic binning, comparative biology and taxonomic classification.</title>
        <authorList>
            <person name="Goeker M."/>
        </authorList>
    </citation>
    <scope>NUCLEOTIDE SEQUENCE [LARGE SCALE GENOMIC DNA]</scope>
    <source>
        <strain evidence="2 3">DSM 19867</strain>
    </source>
</reference>
<dbReference type="RefSeq" id="WP_167081174.1">
    <property type="nucleotide sequence ID" value="NZ_BAAADC010000001.1"/>
</dbReference>
<dbReference type="FunFam" id="3.40.630.30:FF:000047">
    <property type="entry name" value="Acetyltransferase, GNAT family"/>
    <property type="match status" value="1"/>
</dbReference>
<dbReference type="EMBL" id="JAASRM010000001">
    <property type="protein sequence ID" value="NIK87492.1"/>
    <property type="molecule type" value="Genomic_DNA"/>
</dbReference>
<accession>A0A846MWP6</accession>
<dbReference type="InterPro" id="IPR000182">
    <property type="entry name" value="GNAT_dom"/>
</dbReference>
<dbReference type="Pfam" id="PF13302">
    <property type="entry name" value="Acetyltransf_3"/>
    <property type="match status" value="1"/>
</dbReference>
<evidence type="ECO:0000313" key="2">
    <source>
        <dbReference type="EMBL" id="NIK87492.1"/>
    </source>
</evidence>
<evidence type="ECO:0000313" key="3">
    <source>
        <dbReference type="Proteomes" id="UP000570514"/>
    </source>
</evidence>
<dbReference type="AlphaFoldDB" id="A0A846MWP6"/>
<keyword evidence="2" id="KW-0808">Transferase</keyword>
<organism evidence="2 3">
    <name type="scientific">Rhizomicrobium palustre</name>
    <dbReference type="NCBI Taxonomy" id="189966"/>
    <lineage>
        <taxon>Bacteria</taxon>
        <taxon>Pseudomonadati</taxon>
        <taxon>Pseudomonadota</taxon>
        <taxon>Alphaproteobacteria</taxon>
        <taxon>Micropepsales</taxon>
        <taxon>Micropepsaceae</taxon>
        <taxon>Rhizomicrobium</taxon>
    </lineage>
</organism>
<protein>
    <submittedName>
        <fullName evidence="2">RimJ/RimL family protein N-acetyltransferase</fullName>
    </submittedName>
</protein>
<dbReference type="Gene3D" id="3.40.630.30">
    <property type="match status" value="1"/>
</dbReference>
<dbReference type="SUPFAM" id="SSF55729">
    <property type="entry name" value="Acyl-CoA N-acyltransferases (Nat)"/>
    <property type="match status" value="1"/>
</dbReference>
<dbReference type="PROSITE" id="PS51186">
    <property type="entry name" value="GNAT"/>
    <property type="match status" value="1"/>
</dbReference>
<dbReference type="InterPro" id="IPR051908">
    <property type="entry name" value="Ribosomal_N-acetyltransferase"/>
</dbReference>
<evidence type="ECO:0000259" key="1">
    <source>
        <dbReference type="PROSITE" id="PS51186"/>
    </source>
</evidence>
<dbReference type="InterPro" id="IPR016181">
    <property type="entry name" value="Acyl_CoA_acyltransferase"/>
</dbReference>
<feature type="domain" description="N-acetyltransferase" evidence="1">
    <location>
        <begin position="20"/>
        <end position="176"/>
    </location>
</feature>
<gene>
    <name evidence="2" type="ORF">FHS83_000810</name>
</gene>
<dbReference type="PANTHER" id="PTHR43441:SF2">
    <property type="entry name" value="FAMILY ACETYLTRANSFERASE, PUTATIVE (AFU_ORTHOLOGUE AFUA_7G00850)-RELATED"/>
    <property type="match status" value="1"/>
</dbReference>
<dbReference type="GO" id="GO:1990189">
    <property type="term" value="F:protein N-terminal-serine acetyltransferase activity"/>
    <property type="evidence" value="ECO:0007669"/>
    <property type="project" value="TreeGrafter"/>
</dbReference>
<dbReference type="PANTHER" id="PTHR43441">
    <property type="entry name" value="RIBOSOMAL-PROTEIN-SERINE ACETYLTRANSFERASE"/>
    <property type="match status" value="1"/>
</dbReference>
<dbReference type="GO" id="GO:0008999">
    <property type="term" value="F:protein-N-terminal-alanine acetyltransferase activity"/>
    <property type="evidence" value="ECO:0007669"/>
    <property type="project" value="TreeGrafter"/>
</dbReference>
<sequence>MTLLEPGSAPQPVVLEGDRVRLHPLLPERDGPKLFAELSESDRLYRYLPTEAPGDAAAFAAHMAEWQSHPGTLQFVVEEKDTGRAAGTISYMRIAPEHRCLEVGYVLIAPWAQRSALVTEAHYLLARHVFEALGYRRYEWKCHNANAASRAAALRLGFSFEGVFRNHMIVKGENRDTAWFSIIDSEWPGVRRALEAWLAPENFDAEGRQRQPLVAFRER</sequence>